<dbReference type="GO" id="GO:0009252">
    <property type="term" value="P:peptidoglycan biosynthetic process"/>
    <property type="evidence" value="ECO:0007669"/>
    <property type="project" value="UniProtKB-UniRule"/>
</dbReference>
<feature type="active site" evidence="20">
    <location>
        <position position="186"/>
    </location>
</feature>
<dbReference type="OrthoDB" id="9804753at2"/>
<dbReference type="Proteomes" id="UP000298133">
    <property type="component" value="Unassembled WGS sequence"/>
</dbReference>
<evidence type="ECO:0000256" key="1">
    <source>
        <dbReference type="ARBA" id="ARBA00001974"/>
    </source>
</evidence>
<dbReference type="PROSITE" id="PS51387">
    <property type="entry name" value="FAD_PCMH"/>
    <property type="match status" value="1"/>
</dbReference>
<dbReference type="HAMAP" id="MF_00037">
    <property type="entry name" value="MurB"/>
    <property type="match status" value="1"/>
</dbReference>
<comment type="similarity">
    <text evidence="5 20">Belongs to the MurB family.</text>
</comment>
<comment type="catalytic activity">
    <reaction evidence="19 20">
        <text>UDP-N-acetyl-alpha-D-muramate + NADP(+) = UDP-N-acetyl-3-O-(1-carboxyvinyl)-alpha-D-glucosamine + NADPH + H(+)</text>
        <dbReference type="Rhea" id="RHEA:12248"/>
        <dbReference type="ChEBI" id="CHEBI:15378"/>
        <dbReference type="ChEBI" id="CHEBI:57783"/>
        <dbReference type="ChEBI" id="CHEBI:58349"/>
        <dbReference type="ChEBI" id="CHEBI:68483"/>
        <dbReference type="ChEBI" id="CHEBI:70757"/>
        <dbReference type="EC" id="1.3.1.98"/>
    </reaction>
</comment>
<evidence type="ECO:0000256" key="5">
    <source>
        <dbReference type="ARBA" id="ARBA00010485"/>
    </source>
</evidence>
<evidence type="ECO:0000256" key="3">
    <source>
        <dbReference type="ARBA" id="ARBA00004496"/>
    </source>
</evidence>
<dbReference type="GO" id="GO:0008762">
    <property type="term" value="F:UDP-N-acetylmuramate dehydrogenase activity"/>
    <property type="evidence" value="ECO:0007669"/>
    <property type="project" value="UniProtKB-UniRule"/>
</dbReference>
<dbReference type="Pfam" id="PF01565">
    <property type="entry name" value="FAD_binding_4"/>
    <property type="match status" value="1"/>
</dbReference>
<dbReference type="InterPro" id="IPR016167">
    <property type="entry name" value="FAD-bd_PCMH_sub1"/>
</dbReference>
<dbReference type="GO" id="GO:0008360">
    <property type="term" value="P:regulation of cell shape"/>
    <property type="evidence" value="ECO:0007669"/>
    <property type="project" value="UniProtKB-KW"/>
</dbReference>
<dbReference type="InterPro" id="IPR036318">
    <property type="entry name" value="FAD-bd_PCMH-like_sf"/>
</dbReference>
<gene>
    <name evidence="20 22" type="primary">murB</name>
    <name evidence="22" type="ORF">E3W66_02795</name>
</gene>
<evidence type="ECO:0000256" key="15">
    <source>
        <dbReference type="ARBA" id="ARBA00023002"/>
    </source>
</evidence>
<keyword evidence="8 20" id="KW-0963">Cytoplasm</keyword>
<evidence type="ECO:0000256" key="6">
    <source>
        <dbReference type="ARBA" id="ARBA00012518"/>
    </source>
</evidence>
<evidence type="ECO:0000256" key="10">
    <source>
        <dbReference type="ARBA" id="ARBA00022630"/>
    </source>
</evidence>
<evidence type="ECO:0000313" key="22">
    <source>
        <dbReference type="EMBL" id="TFH69342.1"/>
    </source>
</evidence>
<dbReference type="GO" id="GO:0071949">
    <property type="term" value="F:FAD binding"/>
    <property type="evidence" value="ECO:0007669"/>
    <property type="project" value="InterPro"/>
</dbReference>
<keyword evidence="17 20" id="KW-0961">Cell wall biogenesis/degradation</keyword>
<dbReference type="EC" id="1.3.1.98" evidence="6 20"/>
<feature type="active site" evidence="20">
    <location>
        <position position="360"/>
    </location>
</feature>
<feature type="domain" description="FAD-binding PCMH-type" evidence="21">
    <location>
        <begin position="30"/>
        <end position="210"/>
    </location>
</feature>
<evidence type="ECO:0000256" key="19">
    <source>
        <dbReference type="ARBA" id="ARBA00048914"/>
    </source>
</evidence>
<keyword evidence="10 20" id="KW-0285">Flavoprotein</keyword>
<evidence type="ECO:0000256" key="11">
    <source>
        <dbReference type="ARBA" id="ARBA00022827"/>
    </source>
</evidence>
<evidence type="ECO:0000256" key="13">
    <source>
        <dbReference type="ARBA" id="ARBA00022960"/>
    </source>
</evidence>
<keyword evidence="15 20" id="KW-0560">Oxidoreductase</keyword>
<dbReference type="InterPro" id="IPR003170">
    <property type="entry name" value="MurB"/>
</dbReference>
<keyword evidence="11 20" id="KW-0274">FAD</keyword>
<dbReference type="SUPFAM" id="SSF56194">
    <property type="entry name" value="Uridine diphospho-N-Acetylenolpyruvylglucosamine reductase, MurB, C-terminal domain"/>
    <property type="match status" value="1"/>
</dbReference>
<dbReference type="AlphaFoldDB" id="A0A4Y8ULQ3"/>
<dbReference type="Pfam" id="PF02873">
    <property type="entry name" value="MurB_C"/>
    <property type="match status" value="1"/>
</dbReference>
<keyword evidence="13 20" id="KW-0133">Cell shape</keyword>
<dbReference type="GO" id="GO:0051301">
    <property type="term" value="P:cell division"/>
    <property type="evidence" value="ECO:0007669"/>
    <property type="project" value="UniProtKB-KW"/>
</dbReference>
<comment type="subcellular location">
    <subcellularLocation>
        <location evidence="3 20">Cytoplasm</location>
    </subcellularLocation>
</comment>
<keyword evidence="16 20" id="KW-0131">Cell cycle</keyword>
<comment type="function">
    <text evidence="2 20">Cell wall formation.</text>
</comment>
<name>A0A4Y8ULQ3_9GAMM</name>
<organism evidence="22 23">
    <name type="scientific">Gammaproteobacteria bacterium LSUCC0057</name>
    <dbReference type="NCBI Taxonomy" id="2559237"/>
    <lineage>
        <taxon>Bacteria</taxon>
        <taxon>Pseudomonadati</taxon>
        <taxon>Pseudomonadota</taxon>
        <taxon>Gammaproteobacteria</taxon>
        <taxon>Cellvibrionales</taxon>
        <taxon>Porticoccaceae</taxon>
        <taxon>SAR92 clade</taxon>
    </lineage>
</organism>
<evidence type="ECO:0000256" key="7">
    <source>
        <dbReference type="ARBA" id="ARBA00015188"/>
    </source>
</evidence>
<dbReference type="NCBIfam" id="TIGR00179">
    <property type="entry name" value="murB"/>
    <property type="match status" value="1"/>
</dbReference>
<comment type="pathway">
    <text evidence="4 20">Cell wall biogenesis; peptidoglycan biosynthesis.</text>
</comment>
<dbReference type="NCBIfam" id="NF000755">
    <property type="entry name" value="PRK00046.1"/>
    <property type="match status" value="1"/>
</dbReference>
<keyword evidence="23" id="KW-1185">Reference proteome</keyword>
<dbReference type="Gene3D" id="3.30.43.10">
    <property type="entry name" value="Uridine Diphospho-n-acetylenolpyruvylglucosamine Reductase, domain 2"/>
    <property type="match status" value="1"/>
</dbReference>
<dbReference type="UniPathway" id="UPA00219"/>
<dbReference type="InterPro" id="IPR036635">
    <property type="entry name" value="MurB_C_sf"/>
</dbReference>
<dbReference type="Gene3D" id="3.90.78.10">
    <property type="entry name" value="UDP-N-acetylenolpyruvoylglucosamine reductase, C-terminal domain"/>
    <property type="match status" value="1"/>
</dbReference>
<evidence type="ECO:0000256" key="18">
    <source>
        <dbReference type="ARBA" id="ARBA00031026"/>
    </source>
</evidence>
<evidence type="ECO:0000313" key="23">
    <source>
        <dbReference type="Proteomes" id="UP000298133"/>
    </source>
</evidence>
<evidence type="ECO:0000256" key="9">
    <source>
        <dbReference type="ARBA" id="ARBA00022618"/>
    </source>
</evidence>
<keyword evidence="14 20" id="KW-0573">Peptidoglycan synthesis</keyword>
<keyword evidence="9 20" id="KW-0132">Cell division</keyword>
<dbReference type="InterPro" id="IPR006094">
    <property type="entry name" value="Oxid_FAD_bind_N"/>
</dbReference>
<accession>A0A4Y8ULQ3</accession>
<dbReference type="InterPro" id="IPR016169">
    <property type="entry name" value="FAD-bd_PCMH_sub2"/>
</dbReference>
<evidence type="ECO:0000256" key="12">
    <source>
        <dbReference type="ARBA" id="ARBA00022857"/>
    </source>
</evidence>
<keyword evidence="12 20" id="KW-0521">NADP</keyword>
<evidence type="ECO:0000256" key="20">
    <source>
        <dbReference type="HAMAP-Rule" id="MF_00037"/>
    </source>
</evidence>
<evidence type="ECO:0000256" key="17">
    <source>
        <dbReference type="ARBA" id="ARBA00023316"/>
    </source>
</evidence>
<evidence type="ECO:0000256" key="4">
    <source>
        <dbReference type="ARBA" id="ARBA00004752"/>
    </source>
</evidence>
<evidence type="ECO:0000259" key="21">
    <source>
        <dbReference type="PROSITE" id="PS51387"/>
    </source>
</evidence>
<comment type="caution">
    <text evidence="22">The sequence shown here is derived from an EMBL/GenBank/DDBJ whole genome shotgun (WGS) entry which is preliminary data.</text>
</comment>
<dbReference type="InterPro" id="IPR016166">
    <property type="entry name" value="FAD-bd_PCMH"/>
</dbReference>
<dbReference type="Gene3D" id="3.30.465.10">
    <property type="match status" value="1"/>
</dbReference>
<dbReference type="PANTHER" id="PTHR21071:SF4">
    <property type="entry name" value="UDP-N-ACETYLENOLPYRUVOYLGLUCOSAMINE REDUCTASE"/>
    <property type="match status" value="1"/>
</dbReference>
<evidence type="ECO:0000256" key="2">
    <source>
        <dbReference type="ARBA" id="ARBA00003921"/>
    </source>
</evidence>
<comment type="cofactor">
    <cofactor evidence="1 20">
        <name>FAD</name>
        <dbReference type="ChEBI" id="CHEBI:57692"/>
    </cofactor>
</comment>
<protein>
    <recommendedName>
        <fullName evidence="7 20">UDP-N-acetylenolpyruvoylglucosamine reductase</fullName>
        <ecNumber evidence="6 20">1.3.1.98</ecNumber>
    </recommendedName>
    <alternativeName>
        <fullName evidence="18 20">UDP-N-acetylmuramate dehydrogenase</fullName>
    </alternativeName>
</protein>
<dbReference type="SUPFAM" id="SSF56176">
    <property type="entry name" value="FAD-binding/transporter-associated domain-like"/>
    <property type="match status" value="1"/>
</dbReference>
<evidence type="ECO:0000256" key="14">
    <source>
        <dbReference type="ARBA" id="ARBA00022984"/>
    </source>
</evidence>
<evidence type="ECO:0000256" key="8">
    <source>
        <dbReference type="ARBA" id="ARBA00022490"/>
    </source>
</evidence>
<reference evidence="22 23" key="1">
    <citation type="submission" date="2019-03" db="EMBL/GenBank/DDBJ databases">
        <title>Draft genome of Gammaproteobacteria bacterium LSUCC0057, a member of the SAR92 clade.</title>
        <authorList>
            <person name="Lanclos V.C."/>
            <person name="Doiron C."/>
            <person name="Henson M.W."/>
            <person name="Thrash J.C."/>
        </authorList>
    </citation>
    <scope>NUCLEOTIDE SEQUENCE [LARGE SCALE GENOMIC DNA]</scope>
    <source>
        <strain evidence="22 23">LSUCC0057</strain>
    </source>
</reference>
<dbReference type="GO" id="GO:0005829">
    <property type="term" value="C:cytosol"/>
    <property type="evidence" value="ECO:0007669"/>
    <property type="project" value="TreeGrafter"/>
</dbReference>
<dbReference type="PANTHER" id="PTHR21071">
    <property type="entry name" value="UDP-N-ACETYLENOLPYRUVOYLGLUCOSAMINE REDUCTASE"/>
    <property type="match status" value="1"/>
</dbReference>
<proteinExistence type="inferred from homology"/>
<evidence type="ECO:0000256" key="16">
    <source>
        <dbReference type="ARBA" id="ARBA00023306"/>
    </source>
</evidence>
<dbReference type="EMBL" id="SPIA01000001">
    <property type="protein sequence ID" value="TFH69342.1"/>
    <property type="molecule type" value="Genomic_DNA"/>
</dbReference>
<feature type="active site" description="Proton donor" evidence="20">
    <location>
        <position position="263"/>
    </location>
</feature>
<sequence length="378" mass="40187">MSRHSASAERPVAAHVEYDVDLTTANSLALPCRAERLIRCRSLQELRAARHYACAEQLPITLLGGGSNSLCPPTIEGLVVKIEAPLSGAGGRCYSELTQGADSRSVIIEVAAGVNWAQLVAETVAAGLAGLENLALIPGTVGAAPIQNIGAYGVELADVLHSVDFYDWHSDQLLSLSVQECQLGYRDSRFKGELAGQGAVLSVRLTLQRERADTRYQTSYPALATALRKAGENAPSAASIARAVCAIRRSKLPEPATEPNAGSFFKNPVVAQEQFARLLQRYPAIPHYPSAIDGCVKIAAAWLIEQCGLKGYRSGAVATHARQPLVLVNVGGADLAALLTFAEQIAEAVKQKFAIALEREPQPPTAFVWSQSEAPSAV</sequence>
<dbReference type="GO" id="GO:0071555">
    <property type="term" value="P:cell wall organization"/>
    <property type="evidence" value="ECO:0007669"/>
    <property type="project" value="UniProtKB-KW"/>
</dbReference>
<dbReference type="NCBIfam" id="NF010478">
    <property type="entry name" value="PRK13903.1"/>
    <property type="match status" value="1"/>
</dbReference>
<dbReference type="InterPro" id="IPR011601">
    <property type="entry name" value="MurB_C"/>
</dbReference>